<evidence type="ECO:0000256" key="3">
    <source>
        <dbReference type="ARBA" id="ARBA00022475"/>
    </source>
</evidence>
<dbReference type="InterPro" id="IPR015414">
    <property type="entry name" value="TMEM64"/>
</dbReference>
<dbReference type="GO" id="GO:0005886">
    <property type="term" value="C:plasma membrane"/>
    <property type="evidence" value="ECO:0007669"/>
    <property type="project" value="UniProtKB-SubCell"/>
</dbReference>
<dbReference type="EMBL" id="CP002593">
    <property type="protein sequence ID" value="AEA23761.1"/>
    <property type="molecule type" value="Genomic_DNA"/>
</dbReference>
<evidence type="ECO:0000256" key="8">
    <source>
        <dbReference type="SAM" id="MobiDB-lite"/>
    </source>
</evidence>
<dbReference type="HOGENOM" id="CLU_038944_4_0_11"/>
<evidence type="ECO:0000313" key="10">
    <source>
        <dbReference type="EMBL" id="AEA23761.1"/>
    </source>
</evidence>
<proteinExistence type="inferred from homology"/>
<dbReference type="PANTHER" id="PTHR12677">
    <property type="entry name" value="GOLGI APPARATUS MEMBRANE PROTEIN TVP38-RELATED"/>
    <property type="match status" value="1"/>
</dbReference>
<dbReference type="STRING" id="675635.Psed_1522"/>
<feature type="transmembrane region" description="Helical" evidence="7">
    <location>
        <begin position="39"/>
        <end position="60"/>
    </location>
</feature>
<feature type="transmembrane region" description="Helical" evidence="7">
    <location>
        <begin position="128"/>
        <end position="150"/>
    </location>
</feature>
<gene>
    <name evidence="10" type="ordered locus">Psed_1522</name>
</gene>
<evidence type="ECO:0000256" key="1">
    <source>
        <dbReference type="ARBA" id="ARBA00004651"/>
    </source>
</evidence>
<feature type="region of interest" description="Disordered" evidence="8">
    <location>
        <begin position="216"/>
        <end position="237"/>
    </location>
</feature>
<dbReference type="AlphaFoldDB" id="F4CU42"/>
<dbReference type="KEGG" id="pdx:Psed_1522"/>
<comment type="subcellular location">
    <subcellularLocation>
        <location evidence="1 7">Cell membrane</location>
        <topology evidence="1 7">Multi-pass membrane protein</topology>
    </subcellularLocation>
</comment>
<dbReference type="OrthoDB" id="5242213at2"/>
<evidence type="ECO:0000256" key="2">
    <source>
        <dbReference type="ARBA" id="ARBA00008640"/>
    </source>
</evidence>
<keyword evidence="4 7" id="KW-0812">Transmembrane</keyword>
<keyword evidence="11" id="KW-1185">Reference proteome</keyword>
<evidence type="ECO:0000313" key="11">
    <source>
        <dbReference type="Proteomes" id="UP000007809"/>
    </source>
</evidence>
<keyword evidence="3 7" id="KW-1003">Cell membrane</keyword>
<dbReference type="Pfam" id="PF09335">
    <property type="entry name" value="VTT_dom"/>
    <property type="match status" value="1"/>
</dbReference>
<feature type="transmembrane region" description="Helical" evidence="7">
    <location>
        <begin position="6"/>
        <end position="27"/>
    </location>
</feature>
<evidence type="ECO:0000256" key="5">
    <source>
        <dbReference type="ARBA" id="ARBA00022989"/>
    </source>
</evidence>
<feature type="transmembrane region" description="Helical" evidence="7">
    <location>
        <begin position="189"/>
        <end position="208"/>
    </location>
</feature>
<organism evidence="10 11">
    <name type="scientific">Pseudonocardia dioxanivorans (strain ATCC 55486 / DSM 44775 / JCM 13855 / CB1190)</name>
    <dbReference type="NCBI Taxonomy" id="675635"/>
    <lineage>
        <taxon>Bacteria</taxon>
        <taxon>Bacillati</taxon>
        <taxon>Actinomycetota</taxon>
        <taxon>Actinomycetes</taxon>
        <taxon>Pseudonocardiales</taxon>
        <taxon>Pseudonocardiaceae</taxon>
        <taxon>Pseudonocardia</taxon>
    </lineage>
</organism>
<name>F4CU42_PSEUX</name>
<protein>
    <recommendedName>
        <fullName evidence="7">TVP38/TMEM64 family membrane protein</fullName>
    </recommendedName>
</protein>
<sequence length="237" mass="24639">MRWWRPAGTVLGVVVALAVALLLLRLYGVPGMSDVRATVAAAGVWAPLAFLALQAGLTVGPVPRTVFTLVAGALFGWAAGLVLTLVATTLAAVVAFALVRVTGGRLVERYARGRAVDWVRLRLDHHGLLAVTSLRLVPAVPFAALNYVAGLSAVRFWPYLLGTAVGIVPGTVAIVVLGDAVTGTPPPALVVVSAVCGLVGLAGVVVAARRPIPEEVPEPEPFQHPLQHPLPFGETTR</sequence>
<evidence type="ECO:0000256" key="7">
    <source>
        <dbReference type="RuleBase" id="RU366058"/>
    </source>
</evidence>
<feature type="domain" description="VTT" evidence="9">
    <location>
        <begin position="62"/>
        <end position="179"/>
    </location>
</feature>
<evidence type="ECO:0000256" key="6">
    <source>
        <dbReference type="ARBA" id="ARBA00023136"/>
    </source>
</evidence>
<accession>F4CU42</accession>
<feature type="transmembrane region" description="Helical" evidence="7">
    <location>
        <begin position="66"/>
        <end position="99"/>
    </location>
</feature>
<keyword evidence="5 7" id="KW-1133">Transmembrane helix</keyword>
<dbReference type="eggNOG" id="COG0398">
    <property type="taxonomic scope" value="Bacteria"/>
</dbReference>
<feature type="transmembrane region" description="Helical" evidence="7">
    <location>
        <begin position="156"/>
        <end position="177"/>
    </location>
</feature>
<keyword evidence="6 7" id="KW-0472">Membrane</keyword>
<evidence type="ECO:0000256" key="4">
    <source>
        <dbReference type="ARBA" id="ARBA00022692"/>
    </source>
</evidence>
<dbReference type="InterPro" id="IPR032816">
    <property type="entry name" value="VTT_dom"/>
</dbReference>
<reference evidence="10 11" key="1">
    <citation type="journal article" date="2011" name="J. Bacteriol.">
        <title>Genome sequence of the 1,4-dioxane-degrading Pseudonocardia dioxanivorans strain CB1190.</title>
        <authorList>
            <person name="Sales C.M."/>
            <person name="Mahendra S."/>
            <person name="Grostern A."/>
            <person name="Parales R.E."/>
            <person name="Goodwin L.A."/>
            <person name="Woyke T."/>
            <person name="Nolan M."/>
            <person name="Lapidus A."/>
            <person name="Chertkov O."/>
            <person name="Ovchinnikova G."/>
            <person name="Sczyrba A."/>
            <person name="Alvarez-Cohen L."/>
        </authorList>
    </citation>
    <scope>NUCLEOTIDE SEQUENCE [LARGE SCALE GENOMIC DNA]</scope>
    <source>
        <strain evidence="11">ATCC 55486 / DSM 44775 / JCM 13855 / CB1190</strain>
    </source>
</reference>
<evidence type="ECO:0000259" key="9">
    <source>
        <dbReference type="Pfam" id="PF09335"/>
    </source>
</evidence>
<dbReference type="Proteomes" id="UP000007809">
    <property type="component" value="Chromosome"/>
</dbReference>
<dbReference type="PANTHER" id="PTHR12677:SF59">
    <property type="entry name" value="GOLGI APPARATUS MEMBRANE PROTEIN TVP38-RELATED"/>
    <property type="match status" value="1"/>
</dbReference>
<comment type="similarity">
    <text evidence="2 7">Belongs to the TVP38/TMEM64 family.</text>
</comment>
<dbReference type="RefSeq" id="WP_013673695.1">
    <property type="nucleotide sequence ID" value="NC_015312.1"/>
</dbReference>